<evidence type="ECO:0000256" key="8">
    <source>
        <dbReference type="ARBA" id="ARBA00022532"/>
    </source>
</evidence>
<feature type="transmembrane region" description="Helical" evidence="16">
    <location>
        <begin position="81"/>
        <end position="104"/>
    </location>
</feature>
<evidence type="ECO:0000256" key="1">
    <source>
        <dbReference type="ARBA" id="ARBA00001971"/>
    </source>
</evidence>
<dbReference type="Gene3D" id="1.20.1300.10">
    <property type="entry name" value="Fumarate reductase/succinate dehydrogenase, transmembrane subunit"/>
    <property type="match status" value="1"/>
</dbReference>
<evidence type="ECO:0000256" key="2">
    <source>
        <dbReference type="ARBA" id="ARBA00004050"/>
    </source>
</evidence>
<keyword evidence="5" id="KW-0813">Transport</keyword>
<comment type="function">
    <text evidence="2">Membrane-anchoring subunit of succinate dehydrogenase (SDH).</text>
</comment>
<dbReference type="PANTHER" id="PTHR38689">
    <property type="entry name" value="SUCCINATE DEHYDROGENASE HYDROPHOBIC MEMBRANE ANCHOR SUBUNIT"/>
    <property type="match status" value="1"/>
</dbReference>
<evidence type="ECO:0000313" key="17">
    <source>
        <dbReference type="EMBL" id="VAW87860.1"/>
    </source>
</evidence>
<proteinExistence type="predicted"/>
<dbReference type="GO" id="GO:0005886">
    <property type="term" value="C:plasma membrane"/>
    <property type="evidence" value="ECO:0007669"/>
    <property type="project" value="UniProtKB-SubCell"/>
</dbReference>
<evidence type="ECO:0000256" key="12">
    <source>
        <dbReference type="ARBA" id="ARBA00022982"/>
    </source>
</evidence>
<keyword evidence="13 16" id="KW-1133">Transmembrane helix</keyword>
<keyword evidence="9" id="KW-0349">Heme</keyword>
<comment type="cofactor">
    <cofactor evidence="1">
        <name>heme</name>
        <dbReference type="ChEBI" id="CHEBI:30413"/>
    </cofactor>
</comment>
<keyword evidence="11" id="KW-0479">Metal-binding</keyword>
<keyword evidence="6" id="KW-1003">Cell membrane</keyword>
<evidence type="ECO:0000256" key="3">
    <source>
        <dbReference type="ARBA" id="ARBA00004429"/>
    </source>
</evidence>
<dbReference type="GO" id="GO:0020037">
    <property type="term" value="F:heme binding"/>
    <property type="evidence" value="ECO:0007669"/>
    <property type="project" value="InterPro"/>
</dbReference>
<dbReference type="EMBL" id="UOFO01000134">
    <property type="protein sequence ID" value="VAW87860.1"/>
    <property type="molecule type" value="Genomic_DNA"/>
</dbReference>
<evidence type="ECO:0000256" key="6">
    <source>
        <dbReference type="ARBA" id="ARBA00022475"/>
    </source>
</evidence>
<evidence type="ECO:0000256" key="13">
    <source>
        <dbReference type="ARBA" id="ARBA00022989"/>
    </source>
</evidence>
<sequence>MSWRAQGFRAWLLQRLTAIYMLLFLTWFFFSLWFNSPADYIEWRTWLGSTTVAIPVAIFFMALLMHAWVGMRDVIIDYMHIVALRLTLLSIVGLTLLYMALWVMQVLFRAVL</sequence>
<dbReference type="AlphaFoldDB" id="A0A3B0ZFQ4"/>
<keyword evidence="15 16" id="KW-0472">Membrane</keyword>
<dbReference type="SUPFAM" id="SSF81343">
    <property type="entry name" value="Fumarate reductase respiratory complex transmembrane subunits"/>
    <property type="match status" value="1"/>
</dbReference>
<evidence type="ECO:0000256" key="7">
    <source>
        <dbReference type="ARBA" id="ARBA00022519"/>
    </source>
</evidence>
<evidence type="ECO:0000256" key="11">
    <source>
        <dbReference type="ARBA" id="ARBA00022723"/>
    </source>
</evidence>
<dbReference type="GO" id="GO:0009055">
    <property type="term" value="F:electron transfer activity"/>
    <property type="evidence" value="ECO:0007669"/>
    <property type="project" value="TreeGrafter"/>
</dbReference>
<evidence type="ECO:0000256" key="10">
    <source>
        <dbReference type="ARBA" id="ARBA00022692"/>
    </source>
</evidence>
<dbReference type="NCBIfam" id="TIGR02968">
    <property type="entry name" value="succ_dehyd_anc"/>
    <property type="match status" value="1"/>
</dbReference>
<dbReference type="PANTHER" id="PTHR38689:SF1">
    <property type="entry name" value="SUCCINATE DEHYDROGENASE HYDROPHOBIC MEMBRANE ANCHOR SUBUNIT"/>
    <property type="match status" value="1"/>
</dbReference>
<feature type="transmembrane region" description="Helical" evidence="16">
    <location>
        <begin position="12"/>
        <end position="34"/>
    </location>
</feature>
<evidence type="ECO:0000256" key="5">
    <source>
        <dbReference type="ARBA" id="ARBA00022448"/>
    </source>
</evidence>
<evidence type="ECO:0000256" key="15">
    <source>
        <dbReference type="ARBA" id="ARBA00023136"/>
    </source>
</evidence>
<dbReference type="Pfam" id="PF01127">
    <property type="entry name" value="Sdh_cyt"/>
    <property type="match status" value="1"/>
</dbReference>
<evidence type="ECO:0000256" key="16">
    <source>
        <dbReference type="SAM" id="Phobius"/>
    </source>
</evidence>
<dbReference type="PIRSF" id="PIRSF000169">
    <property type="entry name" value="SDH_D"/>
    <property type="match status" value="1"/>
</dbReference>
<dbReference type="InterPro" id="IPR034804">
    <property type="entry name" value="SQR/QFR_C/D"/>
</dbReference>
<comment type="subcellular location">
    <subcellularLocation>
        <location evidence="3">Cell inner membrane</location>
        <topology evidence="3">Multi-pass membrane protein</topology>
    </subcellularLocation>
</comment>
<feature type="transmembrane region" description="Helical" evidence="16">
    <location>
        <begin position="46"/>
        <end position="69"/>
    </location>
</feature>
<dbReference type="GO" id="GO:0046872">
    <property type="term" value="F:metal ion binding"/>
    <property type="evidence" value="ECO:0007669"/>
    <property type="project" value="UniProtKB-KW"/>
</dbReference>
<organism evidence="17">
    <name type="scientific">hydrothermal vent metagenome</name>
    <dbReference type="NCBI Taxonomy" id="652676"/>
    <lineage>
        <taxon>unclassified sequences</taxon>
        <taxon>metagenomes</taxon>
        <taxon>ecological metagenomes</taxon>
    </lineage>
</organism>
<keyword evidence="7" id="KW-0997">Cell inner membrane</keyword>
<evidence type="ECO:0000256" key="14">
    <source>
        <dbReference type="ARBA" id="ARBA00023004"/>
    </source>
</evidence>
<evidence type="ECO:0000256" key="9">
    <source>
        <dbReference type="ARBA" id="ARBA00022617"/>
    </source>
</evidence>
<reference evidence="17" key="1">
    <citation type="submission" date="2018-06" db="EMBL/GenBank/DDBJ databases">
        <authorList>
            <person name="Zhirakovskaya E."/>
        </authorList>
    </citation>
    <scope>NUCLEOTIDE SEQUENCE</scope>
</reference>
<dbReference type="GO" id="GO:0006099">
    <property type="term" value="P:tricarboxylic acid cycle"/>
    <property type="evidence" value="ECO:0007669"/>
    <property type="project" value="UniProtKB-UniPathway"/>
</dbReference>
<accession>A0A3B0ZFQ4</accession>
<comment type="pathway">
    <text evidence="4">Carbohydrate metabolism; tricarboxylic acid cycle.</text>
</comment>
<keyword evidence="12" id="KW-0249">Electron transport</keyword>
<dbReference type="InterPro" id="IPR000701">
    <property type="entry name" value="SuccDH_FuR_B_TM-su"/>
</dbReference>
<keyword evidence="10 16" id="KW-0812">Transmembrane</keyword>
<evidence type="ECO:0000256" key="4">
    <source>
        <dbReference type="ARBA" id="ARBA00005163"/>
    </source>
</evidence>
<dbReference type="InterPro" id="IPR014312">
    <property type="entry name" value="Succ_DH_anchor"/>
</dbReference>
<name>A0A3B0ZFQ4_9ZZZZ</name>
<keyword evidence="14" id="KW-0408">Iron</keyword>
<keyword evidence="8" id="KW-0816">Tricarboxylic acid cycle</keyword>
<protein>
    <submittedName>
        <fullName evidence="17">Succinate dehydrogenase hydrophobic membrane anchor protein</fullName>
    </submittedName>
</protein>
<dbReference type="GO" id="GO:0017004">
    <property type="term" value="P:cytochrome complex assembly"/>
    <property type="evidence" value="ECO:0007669"/>
    <property type="project" value="TreeGrafter"/>
</dbReference>
<gene>
    <name evidence="17" type="ORF">MNBD_GAMMA16-630</name>
</gene>
<dbReference type="UniPathway" id="UPA00223"/>